<dbReference type="EMBL" id="JARTCD010000041">
    <property type="protein sequence ID" value="KAJ8656298.1"/>
    <property type="molecule type" value="Genomic_DNA"/>
</dbReference>
<feature type="domain" description="HMG box" evidence="4">
    <location>
        <begin position="503"/>
        <end position="571"/>
    </location>
</feature>
<evidence type="ECO:0000313" key="5">
    <source>
        <dbReference type="EMBL" id="KAJ8656298.1"/>
    </source>
</evidence>
<evidence type="ECO:0000256" key="1">
    <source>
        <dbReference type="ARBA" id="ARBA00023125"/>
    </source>
</evidence>
<dbReference type="GeneID" id="83215499"/>
<dbReference type="SUPFAM" id="SSF47095">
    <property type="entry name" value="HMG-box"/>
    <property type="match status" value="3"/>
</dbReference>
<feature type="DNA-binding region" description="HMG box" evidence="2">
    <location>
        <begin position="194"/>
        <end position="262"/>
    </location>
</feature>
<gene>
    <name evidence="5" type="ORF">O0I10_008092</name>
</gene>
<keyword evidence="6" id="KW-1185">Reference proteome</keyword>
<feature type="DNA-binding region" description="HMG box" evidence="2">
    <location>
        <begin position="380"/>
        <end position="448"/>
    </location>
</feature>
<name>A0AAD7UZ20_9FUNG</name>
<feature type="region of interest" description="Disordered" evidence="3">
    <location>
        <begin position="460"/>
        <end position="508"/>
    </location>
</feature>
<dbReference type="SMART" id="SM00398">
    <property type="entry name" value="HMG"/>
    <property type="match status" value="3"/>
</dbReference>
<organism evidence="5 6">
    <name type="scientific">Lichtheimia ornata</name>
    <dbReference type="NCBI Taxonomy" id="688661"/>
    <lineage>
        <taxon>Eukaryota</taxon>
        <taxon>Fungi</taxon>
        <taxon>Fungi incertae sedis</taxon>
        <taxon>Mucoromycota</taxon>
        <taxon>Mucoromycotina</taxon>
        <taxon>Mucoromycetes</taxon>
        <taxon>Mucorales</taxon>
        <taxon>Lichtheimiaceae</taxon>
        <taxon>Lichtheimia</taxon>
    </lineage>
</organism>
<evidence type="ECO:0000259" key="4">
    <source>
        <dbReference type="PROSITE" id="PS50118"/>
    </source>
</evidence>
<comment type="caution">
    <text evidence="5">The sequence shown here is derived from an EMBL/GenBank/DDBJ whole genome shotgun (WGS) entry which is preliminary data.</text>
</comment>
<reference evidence="5 6" key="1">
    <citation type="submission" date="2023-03" db="EMBL/GenBank/DDBJ databases">
        <title>Genome sequence of Lichtheimia ornata CBS 291.66.</title>
        <authorList>
            <person name="Mohabir J.T."/>
            <person name="Shea T.P."/>
            <person name="Kurbessoian T."/>
            <person name="Berby B."/>
            <person name="Fontaine J."/>
            <person name="Livny J."/>
            <person name="Gnirke A."/>
            <person name="Stajich J.E."/>
            <person name="Cuomo C.A."/>
        </authorList>
    </citation>
    <scope>NUCLEOTIDE SEQUENCE [LARGE SCALE GENOMIC DNA]</scope>
    <source>
        <strain evidence="5">CBS 291.66</strain>
    </source>
</reference>
<dbReference type="Gene3D" id="1.10.30.10">
    <property type="entry name" value="High mobility group box domain"/>
    <property type="match status" value="3"/>
</dbReference>
<feature type="region of interest" description="Disordered" evidence="3">
    <location>
        <begin position="102"/>
        <end position="162"/>
    </location>
</feature>
<evidence type="ECO:0000256" key="2">
    <source>
        <dbReference type="PROSITE-ProRule" id="PRU00267"/>
    </source>
</evidence>
<dbReference type="Pfam" id="PF00505">
    <property type="entry name" value="HMG_box"/>
    <property type="match status" value="3"/>
</dbReference>
<feature type="compositionally biased region" description="Polar residues" evidence="3">
    <location>
        <begin position="322"/>
        <end position="333"/>
    </location>
</feature>
<dbReference type="PANTHER" id="PTHR48112:SF22">
    <property type="entry name" value="MITOCHONDRIAL TRANSCRIPTION FACTOR A, ISOFORM B"/>
    <property type="match status" value="1"/>
</dbReference>
<dbReference type="InterPro" id="IPR050342">
    <property type="entry name" value="HMGB"/>
</dbReference>
<evidence type="ECO:0000313" key="6">
    <source>
        <dbReference type="Proteomes" id="UP001234581"/>
    </source>
</evidence>
<proteinExistence type="predicted"/>
<dbReference type="InterPro" id="IPR036910">
    <property type="entry name" value="HMG_box_dom_sf"/>
</dbReference>
<accession>A0AAD7UZ20</accession>
<feature type="compositionally biased region" description="Low complexity" evidence="3">
    <location>
        <begin position="258"/>
        <end position="271"/>
    </location>
</feature>
<dbReference type="Proteomes" id="UP001234581">
    <property type="component" value="Unassembled WGS sequence"/>
</dbReference>
<keyword evidence="2" id="KW-0539">Nucleus</keyword>
<feature type="region of interest" description="Disordered" evidence="3">
    <location>
        <begin position="1"/>
        <end position="36"/>
    </location>
</feature>
<feature type="compositionally biased region" description="Polar residues" evidence="3">
    <location>
        <begin position="146"/>
        <end position="159"/>
    </location>
</feature>
<dbReference type="CDD" id="cd00084">
    <property type="entry name" value="HMG-box_SF"/>
    <property type="match status" value="2"/>
</dbReference>
<feature type="compositionally biased region" description="Low complexity" evidence="3">
    <location>
        <begin position="300"/>
        <end position="321"/>
    </location>
</feature>
<sequence length="648" mass="73238">MSYSEGTEYLDRSHNDVSPTSHGNKRFMTQHASPSPHRVLDYATSQDQSSFRDTTAVTSNSSVLLPAFDAPPRLQQSELFNTYQDDRNPILPQLQQVSFDTQHDTSSLWEHHQRHSSDIPLTQHESRHQAPLLPNEQEHGSHPDARTTSSYECTTSSQQHHNHHKWFTRDLYGSQHVERDLPLPVITSNHHRTRKRAPNAFFVFSSEQRPKIRAEQPRIRSSELNRLLGQEWNRLSEESKMRYKHQAQVLKQQEADNSDSSSSSVDKPWSSLNEDDKNTEQVSHNAVFVASYLRCTASSTCGSSTSSTSSPPSSSPSDWPSGQQDIQHVSESPSPQPITGGRNMVNVASHSAAAEAEALANFADGSRLALKSDNHLPERVKRPPNAYLLFNRDMRRKILYEHHNLGVAEISRMIGERWKNLSQEEKAHYNEEAAKLKQQHLDVHPNMIYNRRSKAELARAGYRSRPCIKKRQQQQSQSKSKPTQLGRDPRGRKKKRLHNPTAPKHPMSGFLFFSMSVRGEIAALMPKANVGQVSKVVAERWRQMTMEERSPWNKKADEDKARYAREIGAFNAAAASTSTRHGDQQHTSDTARAVQARPNSPVELDSQTIATVAQMVNPPRDTEIALLPSLSESQQYRILPATPPPSTT</sequence>
<dbReference type="PANTHER" id="PTHR48112">
    <property type="entry name" value="HIGH MOBILITY GROUP PROTEIN DSP1"/>
    <property type="match status" value="1"/>
</dbReference>
<feature type="region of interest" description="Disordered" evidence="3">
    <location>
        <begin position="243"/>
        <end position="280"/>
    </location>
</feature>
<dbReference type="GO" id="GO:0003677">
    <property type="term" value="F:DNA binding"/>
    <property type="evidence" value="ECO:0007669"/>
    <property type="project" value="UniProtKB-UniRule"/>
</dbReference>
<dbReference type="PROSITE" id="PS50118">
    <property type="entry name" value="HMG_BOX_2"/>
    <property type="match status" value="3"/>
</dbReference>
<feature type="domain" description="HMG box" evidence="4">
    <location>
        <begin position="194"/>
        <end position="262"/>
    </location>
</feature>
<feature type="region of interest" description="Disordered" evidence="3">
    <location>
        <begin position="300"/>
        <end position="343"/>
    </location>
</feature>
<feature type="DNA-binding region" description="HMG box" evidence="2">
    <location>
        <begin position="503"/>
        <end position="571"/>
    </location>
</feature>
<feature type="region of interest" description="Disordered" evidence="3">
    <location>
        <begin position="628"/>
        <end position="648"/>
    </location>
</feature>
<keyword evidence="1 2" id="KW-0238">DNA-binding</keyword>
<dbReference type="GO" id="GO:0005634">
    <property type="term" value="C:nucleus"/>
    <property type="evidence" value="ECO:0007669"/>
    <property type="project" value="UniProtKB-UniRule"/>
</dbReference>
<evidence type="ECO:0000256" key="3">
    <source>
        <dbReference type="SAM" id="MobiDB-lite"/>
    </source>
</evidence>
<feature type="domain" description="HMG box" evidence="4">
    <location>
        <begin position="380"/>
        <end position="448"/>
    </location>
</feature>
<dbReference type="AlphaFoldDB" id="A0AAD7UZ20"/>
<dbReference type="InterPro" id="IPR009071">
    <property type="entry name" value="HMG_box_dom"/>
</dbReference>
<dbReference type="RefSeq" id="XP_058341211.1">
    <property type="nucleotide sequence ID" value="XM_058488099.1"/>
</dbReference>
<feature type="compositionally biased region" description="Basic and acidic residues" evidence="3">
    <location>
        <begin position="136"/>
        <end position="145"/>
    </location>
</feature>
<protein>
    <recommendedName>
        <fullName evidence="4">HMG box domain-containing protein</fullName>
    </recommendedName>
</protein>